<protein>
    <submittedName>
        <fullName evidence="1">Uncharacterized protein</fullName>
    </submittedName>
</protein>
<gene>
    <name evidence="1" type="ORF">UW25_C0006G0009</name>
</gene>
<dbReference type="EMBL" id="LCHP01000006">
    <property type="protein sequence ID" value="KKT36487.1"/>
    <property type="molecule type" value="Genomic_DNA"/>
</dbReference>
<sequence length="116" mass="13288">MTKKNIRVMACHDKVWTFEELHRRIAGVVENPGPEEQKFVAWLKQEIEQGLKYFHVSLKSTTQYFFDKMAERAEGTPAVPPPPVVGEEREALFAELNKINELVATGQYVNVTDKVL</sequence>
<accession>A0A837I8W7</accession>
<proteinExistence type="predicted"/>
<organism evidence="1 2">
    <name type="scientific">Candidatus Nomurabacteria bacterium GW2011_GWB1_44_12</name>
    <dbReference type="NCBI Taxonomy" id="1618748"/>
    <lineage>
        <taxon>Bacteria</taxon>
        <taxon>Candidatus Nomuraibacteriota</taxon>
    </lineage>
</organism>
<evidence type="ECO:0000313" key="2">
    <source>
        <dbReference type="Proteomes" id="UP000033815"/>
    </source>
</evidence>
<comment type="caution">
    <text evidence="1">The sequence shown here is derived from an EMBL/GenBank/DDBJ whole genome shotgun (WGS) entry which is preliminary data.</text>
</comment>
<dbReference type="Proteomes" id="UP000033815">
    <property type="component" value="Unassembled WGS sequence"/>
</dbReference>
<name>A0A837I8W7_9BACT</name>
<reference evidence="1 2" key="1">
    <citation type="journal article" date="2015" name="Nature">
        <title>rRNA introns, odd ribosomes, and small enigmatic genomes across a large radiation of phyla.</title>
        <authorList>
            <person name="Brown C.T."/>
            <person name="Hug L.A."/>
            <person name="Thomas B.C."/>
            <person name="Sharon I."/>
            <person name="Castelle C.J."/>
            <person name="Singh A."/>
            <person name="Wilkins M.J."/>
            <person name="Williams K.H."/>
            <person name="Banfield J.F."/>
        </authorList>
    </citation>
    <scope>NUCLEOTIDE SEQUENCE [LARGE SCALE GENOMIC DNA]</scope>
</reference>
<dbReference type="AlphaFoldDB" id="A0A837I8W7"/>
<evidence type="ECO:0000313" key="1">
    <source>
        <dbReference type="EMBL" id="KKT36487.1"/>
    </source>
</evidence>